<sequence length="55" mass="6333">MGKWIELGAKITTKSFFLILNWWMKAWESSATTDLNREKARVWPDSASTRSGLSE</sequence>
<gene>
    <name evidence="1" type="ORF">RHMOL_Rhmol02G0109700</name>
</gene>
<evidence type="ECO:0000313" key="2">
    <source>
        <dbReference type="Proteomes" id="UP001062846"/>
    </source>
</evidence>
<dbReference type="Proteomes" id="UP001062846">
    <property type="component" value="Chromosome 2"/>
</dbReference>
<keyword evidence="2" id="KW-1185">Reference proteome</keyword>
<proteinExistence type="predicted"/>
<accession>A0ACC0PNM1</accession>
<protein>
    <submittedName>
        <fullName evidence="1">Uncharacterized protein</fullName>
    </submittedName>
</protein>
<name>A0ACC0PNM1_RHOML</name>
<reference evidence="1" key="1">
    <citation type="submission" date="2022-02" db="EMBL/GenBank/DDBJ databases">
        <title>Plant Genome Project.</title>
        <authorList>
            <person name="Zhang R.-G."/>
        </authorList>
    </citation>
    <scope>NUCLEOTIDE SEQUENCE</scope>
    <source>
        <strain evidence="1">AT1</strain>
    </source>
</reference>
<evidence type="ECO:0000313" key="1">
    <source>
        <dbReference type="EMBL" id="KAI8567290.1"/>
    </source>
</evidence>
<comment type="caution">
    <text evidence="1">The sequence shown here is derived from an EMBL/GenBank/DDBJ whole genome shotgun (WGS) entry which is preliminary data.</text>
</comment>
<organism evidence="1 2">
    <name type="scientific">Rhododendron molle</name>
    <name type="common">Chinese azalea</name>
    <name type="synonym">Azalea mollis</name>
    <dbReference type="NCBI Taxonomy" id="49168"/>
    <lineage>
        <taxon>Eukaryota</taxon>
        <taxon>Viridiplantae</taxon>
        <taxon>Streptophyta</taxon>
        <taxon>Embryophyta</taxon>
        <taxon>Tracheophyta</taxon>
        <taxon>Spermatophyta</taxon>
        <taxon>Magnoliopsida</taxon>
        <taxon>eudicotyledons</taxon>
        <taxon>Gunneridae</taxon>
        <taxon>Pentapetalae</taxon>
        <taxon>asterids</taxon>
        <taxon>Ericales</taxon>
        <taxon>Ericaceae</taxon>
        <taxon>Ericoideae</taxon>
        <taxon>Rhodoreae</taxon>
        <taxon>Rhododendron</taxon>
    </lineage>
</organism>
<dbReference type="EMBL" id="CM046389">
    <property type="protein sequence ID" value="KAI8567290.1"/>
    <property type="molecule type" value="Genomic_DNA"/>
</dbReference>